<dbReference type="RefSeq" id="WP_160602281.1">
    <property type="nucleotide sequence ID" value="NZ_WTYU01000002.1"/>
</dbReference>
<dbReference type="AlphaFoldDB" id="A0A6L7GJW5"/>
<evidence type="ECO:0000313" key="1">
    <source>
        <dbReference type="EMBL" id="MXP15806.1"/>
    </source>
</evidence>
<comment type="caution">
    <text evidence="1">The sequence shown here is derived from an EMBL/GenBank/DDBJ whole genome shotgun (WGS) entry which is preliminary data.</text>
</comment>
<accession>A0A6L7GJW5</accession>
<name>A0A6L7GJW5_9SPHN</name>
<dbReference type="Proteomes" id="UP000473531">
    <property type="component" value="Unassembled WGS sequence"/>
</dbReference>
<sequence>MTDAENSPLGLAELFFVAARSFATGAHAIVKSTVRARYENDFRFIISCEMLVGHAIEVYLKAWLAEHDEAYTDLKLRRPPFGHNLRALYEEARGHGFPEPDVPMQQTFHDLVESYEKPHSDYTLRYPTGGWTFEVPRNDILFLILSRLDAVVAAKLGKIVPPNLDWSVDSEEDFRTSTPL</sequence>
<reference evidence="1 2" key="1">
    <citation type="submission" date="2019-12" db="EMBL/GenBank/DDBJ databases">
        <title>Genomic-based taxomic classification of the family Erythrobacteraceae.</title>
        <authorList>
            <person name="Xu L."/>
        </authorList>
    </citation>
    <scope>NUCLEOTIDE SEQUENCE [LARGE SCALE GENOMIC DNA]</scope>
    <source>
        <strain evidence="1 2">KCTC 52259</strain>
    </source>
</reference>
<evidence type="ECO:0008006" key="3">
    <source>
        <dbReference type="Google" id="ProtNLM"/>
    </source>
</evidence>
<dbReference type="EMBL" id="WTYU01000002">
    <property type="protein sequence ID" value="MXP15806.1"/>
    <property type="molecule type" value="Genomic_DNA"/>
</dbReference>
<protein>
    <recommendedName>
        <fullName evidence="3">HEPN domain-containing protein</fullName>
    </recommendedName>
</protein>
<proteinExistence type="predicted"/>
<organism evidence="1 2">
    <name type="scientific">Allopontixanthobacter confluentis</name>
    <dbReference type="NCBI Taxonomy" id="1849021"/>
    <lineage>
        <taxon>Bacteria</taxon>
        <taxon>Pseudomonadati</taxon>
        <taxon>Pseudomonadota</taxon>
        <taxon>Alphaproteobacteria</taxon>
        <taxon>Sphingomonadales</taxon>
        <taxon>Erythrobacteraceae</taxon>
        <taxon>Allopontixanthobacter</taxon>
    </lineage>
</organism>
<keyword evidence="2" id="KW-1185">Reference proteome</keyword>
<gene>
    <name evidence="1" type="ORF">GRI44_13710</name>
</gene>
<evidence type="ECO:0000313" key="2">
    <source>
        <dbReference type="Proteomes" id="UP000473531"/>
    </source>
</evidence>